<protein>
    <submittedName>
        <fullName evidence="2">Uncharacterized protein</fullName>
    </submittedName>
</protein>
<dbReference type="InParanoid" id="A0A1Q3BDK0"/>
<feature type="non-terminal residue" evidence="2">
    <location>
        <position position="1"/>
    </location>
</feature>
<evidence type="ECO:0000256" key="1">
    <source>
        <dbReference type="SAM" id="MobiDB-lite"/>
    </source>
</evidence>
<accession>A0A1Q3BDK0</accession>
<evidence type="ECO:0000313" key="3">
    <source>
        <dbReference type="Proteomes" id="UP000187406"/>
    </source>
</evidence>
<proteinExistence type="predicted"/>
<name>A0A1Q3BDK0_CEPFO</name>
<gene>
    <name evidence="2" type="ORF">CFOL_v3_09601</name>
</gene>
<evidence type="ECO:0000313" key="2">
    <source>
        <dbReference type="EMBL" id="GAV66091.1"/>
    </source>
</evidence>
<comment type="caution">
    <text evidence="2">The sequence shown here is derived from an EMBL/GenBank/DDBJ whole genome shotgun (WGS) entry which is preliminary data.</text>
</comment>
<feature type="region of interest" description="Disordered" evidence="1">
    <location>
        <begin position="1"/>
        <end position="56"/>
    </location>
</feature>
<keyword evidence="3" id="KW-1185">Reference proteome</keyword>
<organism evidence="2 3">
    <name type="scientific">Cephalotus follicularis</name>
    <name type="common">Albany pitcher plant</name>
    <dbReference type="NCBI Taxonomy" id="3775"/>
    <lineage>
        <taxon>Eukaryota</taxon>
        <taxon>Viridiplantae</taxon>
        <taxon>Streptophyta</taxon>
        <taxon>Embryophyta</taxon>
        <taxon>Tracheophyta</taxon>
        <taxon>Spermatophyta</taxon>
        <taxon>Magnoliopsida</taxon>
        <taxon>eudicotyledons</taxon>
        <taxon>Gunneridae</taxon>
        <taxon>Pentapetalae</taxon>
        <taxon>rosids</taxon>
        <taxon>fabids</taxon>
        <taxon>Oxalidales</taxon>
        <taxon>Cephalotaceae</taxon>
        <taxon>Cephalotus</taxon>
    </lineage>
</organism>
<feature type="compositionally biased region" description="Low complexity" evidence="1">
    <location>
        <begin position="40"/>
        <end position="53"/>
    </location>
</feature>
<reference evidence="3" key="1">
    <citation type="submission" date="2016-04" db="EMBL/GenBank/DDBJ databases">
        <title>Cephalotus genome sequencing.</title>
        <authorList>
            <person name="Fukushima K."/>
            <person name="Hasebe M."/>
            <person name="Fang X."/>
        </authorList>
    </citation>
    <scope>NUCLEOTIDE SEQUENCE [LARGE SCALE GENOMIC DNA]</scope>
    <source>
        <strain evidence="3">cv. St1</strain>
    </source>
</reference>
<dbReference type="AlphaFoldDB" id="A0A1Q3BDK0"/>
<dbReference type="Proteomes" id="UP000187406">
    <property type="component" value="Unassembled WGS sequence"/>
</dbReference>
<dbReference type="EMBL" id="BDDD01000454">
    <property type="protein sequence ID" value="GAV66091.1"/>
    <property type="molecule type" value="Genomic_DNA"/>
</dbReference>
<sequence>FVFVDKCKSPATSRGRSPTDRRGRGRGPSPIGNPYTQPEGGTTLLGSGSSPTGVAPDIESALSVPLPPLSAHHCQLGLGTILLPRWLMHRLNRDPLRALRSRGPARALPQPASATS</sequence>